<dbReference type="EMBL" id="CCKQ01004427">
    <property type="protein sequence ID" value="CDW75581.1"/>
    <property type="molecule type" value="Genomic_DNA"/>
</dbReference>
<dbReference type="Gene3D" id="3.90.550.20">
    <property type="match status" value="1"/>
</dbReference>
<keyword evidence="1" id="KW-0472">Membrane</keyword>
<dbReference type="InParanoid" id="A0A078A063"/>
<keyword evidence="1" id="KW-0812">Transmembrane</keyword>
<proteinExistence type="predicted"/>
<dbReference type="InterPro" id="IPR029044">
    <property type="entry name" value="Nucleotide-diphossugar_trans"/>
</dbReference>
<feature type="transmembrane region" description="Helical" evidence="1">
    <location>
        <begin position="6"/>
        <end position="28"/>
    </location>
</feature>
<evidence type="ECO:0000256" key="1">
    <source>
        <dbReference type="SAM" id="Phobius"/>
    </source>
</evidence>
<accession>A0A078A063</accession>
<protein>
    <submittedName>
        <fullName evidence="2">Uncharacterized protein</fullName>
    </submittedName>
</protein>
<organism evidence="2 3">
    <name type="scientific">Stylonychia lemnae</name>
    <name type="common">Ciliate</name>
    <dbReference type="NCBI Taxonomy" id="5949"/>
    <lineage>
        <taxon>Eukaryota</taxon>
        <taxon>Sar</taxon>
        <taxon>Alveolata</taxon>
        <taxon>Ciliophora</taxon>
        <taxon>Intramacronucleata</taxon>
        <taxon>Spirotrichea</taxon>
        <taxon>Stichotrichia</taxon>
        <taxon>Sporadotrichida</taxon>
        <taxon>Oxytrichidae</taxon>
        <taxon>Stylonychinae</taxon>
        <taxon>Stylonychia</taxon>
    </lineage>
</organism>
<dbReference type="AlphaFoldDB" id="A0A078A063"/>
<evidence type="ECO:0000313" key="2">
    <source>
        <dbReference type="EMBL" id="CDW75581.1"/>
    </source>
</evidence>
<evidence type="ECO:0000313" key="3">
    <source>
        <dbReference type="Proteomes" id="UP000039865"/>
    </source>
</evidence>
<dbReference type="Proteomes" id="UP000039865">
    <property type="component" value="Unassembled WGS sequence"/>
</dbReference>
<keyword evidence="1" id="KW-1133">Transmembrane helix</keyword>
<sequence>MTLNTLKLLVFCISISYSYCFMFVGSISSLTAMPFRDKFVYTTLNVLDFCLYPRDTYFGTTHYAFRDITKMTLKRDNKSDVNYLNHTRALMKMSNPSYFDDIIYKKGDDFKIPLITHRVWITDVKFPKEIDHNLNQDKLDKLAVTYYQFEESSQQKGLNWTHYLWVQDKSLLPETVEFFESLGVIVREVKELETMKNERVRKQFDYYVEDLRAVAAASDLMRGITVLEYGGLYFDNDYYFTEWDYNLNYYFDYYAITLPLSWNLGVMLNGFFGAKKGHIAIKNYVKTMVEAFKFESEEQDRPLYLNSCTFKTTASTMIGTGPTAFGSSSLNYLNRNGNQDIIVRENPQIQSYTHIKILNEKGEVDKLTISISGKDSYSASWLNESRDMLTFGWHDLTKF</sequence>
<name>A0A078A063_STYLE</name>
<gene>
    <name evidence="2" type="primary">Contig7413.g7925</name>
    <name evidence="2" type="ORF">STYLEM_4571</name>
</gene>
<reference evidence="2 3" key="1">
    <citation type="submission" date="2014-06" db="EMBL/GenBank/DDBJ databases">
        <authorList>
            <person name="Swart Estienne"/>
        </authorList>
    </citation>
    <scope>NUCLEOTIDE SEQUENCE [LARGE SCALE GENOMIC DNA]</scope>
    <source>
        <strain evidence="2 3">130c</strain>
    </source>
</reference>
<dbReference type="SUPFAM" id="SSF53448">
    <property type="entry name" value="Nucleotide-diphospho-sugar transferases"/>
    <property type="match status" value="1"/>
</dbReference>
<keyword evidence="3" id="KW-1185">Reference proteome</keyword>